<dbReference type="SMART" id="SM00850">
    <property type="entry name" value="LytTR"/>
    <property type="match status" value="1"/>
</dbReference>
<dbReference type="EMBL" id="QGLF01000003">
    <property type="protein sequence ID" value="PWR21009.1"/>
    <property type="molecule type" value="Genomic_DNA"/>
</dbReference>
<keyword evidence="1" id="KW-0812">Transmembrane</keyword>
<dbReference type="AlphaFoldDB" id="A0A317E207"/>
<comment type="caution">
    <text evidence="5">The sequence shown here is derived from an EMBL/GenBank/DDBJ whole genome shotgun (WGS) entry which is preliminary data.</text>
</comment>
<gene>
    <name evidence="5" type="ORF">DKG75_13560</name>
</gene>
<dbReference type="PANTHER" id="PTHR35152:SF1">
    <property type="entry name" value="DOMAIN SIGNALLING PROTEIN, PUTATIVE (AFU_ORTHOLOGUE AFUA_5G11310)-RELATED"/>
    <property type="match status" value="1"/>
</dbReference>
<organism evidence="5 6">
    <name type="scientific">Zavarzinia compransoris</name>
    <dbReference type="NCBI Taxonomy" id="1264899"/>
    <lineage>
        <taxon>Bacteria</taxon>
        <taxon>Pseudomonadati</taxon>
        <taxon>Pseudomonadota</taxon>
        <taxon>Alphaproteobacteria</taxon>
        <taxon>Rhodospirillales</taxon>
        <taxon>Zavarziniaceae</taxon>
        <taxon>Zavarzinia</taxon>
    </lineage>
</organism>
<dbReference type="PIRSF" id="PIRSF036615">
    <property type="entry name" value="MHYT_LytTR"/>
    <property type="match status" value="1"/>
</dbReference>
<name>A0A317E207_9PROT</name>
<accession>A0A317E207</accession>
<dbReference type="Pfam" id="PF04397">
    <property type="entry name" value="LytTR"/>
    <property type="match status" value="1"/>
</dbReference>
<dbReference type="RefSeq" id="WP_109921653.1">
    <property type="nucleotide sequence ID" value="NZ_QGLF01000003.1"/>
</dbReference>
<feature type="transmembrane region" description="Helical" evidence="1">
    <location>
        <begin position="209"/>
        <end position="228"/>
    </location>
</feature>
<protein>
    <submittedName>
        <fullName evidence="5">LytTR family transcriptional regulator</fullName>
    </submittedName>
</protein>
<reference evidence="6" key="1">
    <citation type="submission" date="2018-05" db="EMBL/GenBank/DDBJ databases">
        <title>Zavarzinia sp. HR-AS.</title>
        <authorList>
            <person name="Lee Y."/>
            <person name="Jeon C.O."/>
        </authorList>
    </citation>
    <scope>NUCLEOTIDE SEQUENCE [LARGE SCALE GENOMIC DNA]</scope>
    <source>
        <strain evidence="6">DSM 1231</strain>
    </source>
</reference>
<evidence type="ECO:0000256" key="1">
    <source>
        <dbReference type="PROSITE-ProRule" id="PRU00244"/>
    </source>
</evidence>
<dbReference type="InterPro" id="IPR007492">
    <property type="entry name" value="LytTR_DNA-bd_dom"/>
</dbReference>
<evidence type="ECO:0000259" key="4">
    <source>
        <dbReference type="PROSITE" id="PS50930"/>
    </source>
</evidence>
<feature type="transmembrane region" description="Helical" evidence="1">
    <location>
        <begin position="105"/>
        <end position="123"/>
    </location>
</feature>
<feature type="region of interest" description="Disordered" evidence="2">
    <location>
        <begin position="251"/>
        <end position="277"/>
    </location>
</feature>
<keyword evidence="6" id="KW-1185">Reference proteome</keyword>
<keyword evidence="1" id="KW-1133">Transmembrane helix</keyword>
<dbReference type="OrthoDB" id="9781059at2"/>
<dbReference type="Gene3D" id="2.40.50.1020">
    <property type="entry name" value="LytTr DNA-binding domain"/>
    <property type="match status" value="1"/>
</dbReference>
<feature type="domain" description="HTH LytTR-type" evidence="4">
    <location>
        <begin position="280"/>
        <end position="385"/>
    </location>
</feature>
<dbReference type="Proteomes" id="UP000246077">
    <property type="component" value="Unassembled WGS sequence"/>
</dbReference>
<feature type="transmembrane region" description="Helical" evidence="1">
    <location>
        <begin position="39"/>
        <end position="64"/>
    </location>
</feature>
<feature type="transmembrane region" description="Helical" evidence="1">
    <location>
        <begin position="167"/>
        <end position="189"/>
    </location>
</feature>
<feature type="transmembrane region" description="Helical" evidence="1">
    <location>
        <begin position="135"/>
        <end position="155"/>
    </location>
</feature>
<evidence type="ECO:0000313" key="6">
    <source>
        <dbReference type="Proteomes" id="UP000246077"/>
    </source>
</evidence>
<dbReference type="GO" id="GO:0016020">
    <property type="term" value="C:membrane"/>
    <property type="evidence" value="ECO:0007669"/>
    <property type="project" value="UniProtKB-UniRule"/>
</dbReference>
<evidence type="ECO:0000256" key="2">
    <source>
        <dbReference type="SAM" id="MobiDB-lite"/>
    </source>
</evidence>
<feature type="transmembrane region" description="Helical" evidence="1">
    <location>
        <begin position="70"/>
        <end position="93"/>
    </location>
</feature>
<proteinExistence type="predicted"/>
<dbReference type="PROSITE" id="PS50924">
    <property type="entry name" value="MHYT"/>
    <property type="match status" value="1"/>
</dbReference>
<dbReference type="InterPro" id="IPR012073">
    <property type="entry name" value="LytTR_MHYT"/>
</dbReference>
<dbReference type="PROSITE" id="PS50930">
    <property type="entry name" value="HTH_LYTTR"/>
    <property type="match status" value="1"/>
</dbReference>
<dbReference type="InterPro" id="IPR005330">
    <property type="entry name" value="MHYT_dom"/>
</dbReference>
<evidence type="ECO:0000313" key="5">
    <source>
        <dbReference type="EMBL" id="PWR21009.1"/>
    </source>
</evidence>
<dbReference type="GO" id="GO:0003677">
    <property type="term" value="F:DNA binding"/>
    <property type="evidence" value="ECO:0007669"/>
    <property type="project" value="InterPro"/>
</dbReference>
<feature type="domain" description="MHYT" evidence="3">
    <location>
        <begin position="4"/>
        <end position="192"/>
    </location>
</feature>
<dbReference type="PANTHER" id="PTHR35152">
    <property type="entry name" value="DOMAIN SIGNALLING PROTEIN, PUTATIVE (AFU_ORTHOLOGUE AFUA_5G11310)-RELATED"/>
    <property type="match status" value="1"/>
</dbReference>
<feature type="transmembrane region" description="Helical" evidence="1">
    <location>
        <begin position="6"/>
        <end position="27"/>
    </location>
</feature>
<sequence>MLAHSPWLVGLSIIIAAQGSYVGLLLADEGDRAFGMRRRFILAASAFTLATSIWSMHFVAMLAARFPVMVGFRVLPTLVSLLICVLVVGAGVLIVHTERPKLQRILCGAIAMGAGIAAMHYVGMSAIDSCELHHSGLSIVASVLIAIAASSLTLWQMERSRPAGVAHGLPAVLFGLAIAGMHYSAMAGMTAVPIDLAPPSDPVMPHDTMAIVVAVVSFVISGGFLLSLTPDRRPPPAPALAAPALPAAAPAERPAPRAGMPASGHAPTAMPRPPSYPRQIEVQKDNRLHWLPVASIAFIRANGHYTLISDGEQEFFCQSAISEIEAQLDPVLFMRVHRSYIVSIGRVEAVRRAGDGGIAEIGAPSAQSIPVARGRLSAVRKRLSESHG</sequence>
<keyword evidence="1" id="KW-0472">Membrane</keyword>
<dbReference type="Pfam" id="PF03707">
    <property type="entry name" value="MHYT"/>
    <property type="match status" value="2"/>
</dbReference>
<evidence type="ECO:0000259" key="3">
    <source>
        <dbReference type="PROSITE" id="PS50924"/>
    </source>
</evidence>